<dbReference type="AlphaFoldDB" id="A0AAD8JQ91"/>
<reference evidence="4" key="1">
    <citation type="journal article" date="2023" name="bioRxiv">
        <title>Improved chromosome-level genome assembly for marigold (Tagetes erecta).</title>
        <authorList>
            <person name="Jiang F."/>
            <person name="Yuan L."/>
            <person name="Wang S."/>
            <person name="Wang H."/>
            <person name="Xu D."/>
            <person name="Wang A."/>
            <person name="Fan W."/>
        </authorList>
    </citation>
    <scope>NUCLEOTIDE SEQUENCE</scope>
    <source>
        <strain evidence="4">WSJ</strain>
        <tissue evidence="4">Leaf</tissue>
    </source>
</reference>
<feature type="repeat" description="PPR" evidence="2">
    <location>
        <begin position="432"/>
        <end position="466"/>
    </location>
</feature>
<dbReference type="Proteomes" id="UP001229421">
    <property type="component" value="Unassembled WGS sequence"/>
</dbReference>
<dbReference type="Pfam" id="PF13812">
    <property type="entry name" value="PPR_3"/>
    <property type="match status" value="3"/>
</dbReference>
<feature type="repeat" description="PPR" evidence="2">
    <location>
        <begin position="499"/>
        <end position="533"/>
    </location>
</feature>
<dbReference type="InterPro" id="IPR011990">
    <property type="entry name" value="TPR-like_helical_dom_sf"/>
</dbReference>
<sequence length="863" mass="97765">MVNKYRAIGATGDHRSSSGENLPPSISTVTSISGVDSPFPVIVFFLFVMCARISLNLFAPSKRKLYSTGFVRNKNSRFYTRTGIPKGWRSPTAFYGYQVNPTIGSVKKQIVNALHLGERERASTLLSKIGYNKHMLTANHFSQILKHCALTPDPLFVMEIWKTMEEKGIDLNNKCHTLMIQALCKAGYLEEAFNMLNSCEETSHLYPTLQKYNILLGASVEMNNVIHVSKCLDLMENDMLGKDEFTYTELLKLAVLQKNLPAVHTIWNEYARYYSFSLLSLRKFIWSFTKLNDLTTACEALQHLVALVFRRDSTIKISAEGKMVVPKLDVPIPFYGNLEWNRNVNITSDPSRHENDKKMVTWDNNMGYQKLVSFHLNEAKSVGTMLDLKSILVTKILRLSFTDVIRACVPCKNDELAEQLFYQMQNLGIKPSRGAYDGLIRVLVKERGFHDGIEVLKLMKQKNLKPHDSTFAAISVSCSESLELDLAEAFLDQMALPKSAYPYNKLLEACDTLDQPERGVHVFGKMKQLKVAPDIKTYELLFSLFGNVNAPYENGNILSQAEATKRINAIEDDMVRNGIQHSYVSIRNLLKALGLEGMISGLLHYLRVAENRFTPGSPIYNIVLHSLIETKENEMAINVFKTLMSHGYRPNDVTCNIMIDCCSASGSFKSAQGLIAMMIRYGYPPQTQTYTALLKLVLALEDFDEALNLLNQACSEGIQLDALLFNTITDVASWKDRIDIVEYVMDRMHKQRVRPDPTTCGNVFTAYVNQGFYNTAMEALQVMSIHMLSEEDINKNKTVFEELIYAEDSEAELRILNLFKDSKEDVAVALLNLRWCAMVGNPISWLTNQSQWVKRLSATNNFR</sequence>
<accession>A0AAD8JQ91</accession>
<dbReference type="EMBL" id="JAUHHV010000012">
    <property type="protein sequence ID" value="KAK1406662.1"/>
    <property type="molecule type" value="Genomic_DNA"/>
</dbReference>
<evidence type="ECO:0000313" key="4">
    <source>
        <dbReference type="EMBL" id="KAK1406662.1"/>
    </source>
</evidence>
<feature type="repeat" description="PPR" evidence="2">
    <location>
        <begin position="651"/>
        <end position="685"/>
    </location>
</feature>
<name>A0AAD8JQ91_TARER</name>
<organism evidence="4 5">
    <name type="scientific">Tagetes erecta</name>
    <name type="common">African marigold</name>
    <dbReference type="NCBI Taxonomy" id="13708"/>
    <lineage>
        <taxon>Eukaryota</taxon>
        <taxon>Viridiplantae</taxon>
        <taxon>Streptophyta</taxon>
        <taxon>Embryophyta</taxon>
        <taxon>Tracheophyta</taxon>
        <taxon>Spermatophyta</taxon>
        <taxon>Magnoliopsida</taxon>
        <taxon>eudicotyledons</taxon>
        <taxon>Gunneridae</taxon>
        <taxon>Pentapetalae</taxon>
        <taxon>asterids</taxon>
        <taxon>campanulids</taxon>
        <taxon>Asterales</taxon>
        <taxon>Asteraceae</taxon>
        <taxon>Asteroideae</taxon>
        <taxon>Heliantheae alliance</taxon>
        <taxon>Tageteae</taxon>
        <taxon>Tagetes</taxon>
    </lineage>
</organism>
<keyword evidence="5" id="KW-1185">Reference proteome</keyword>
<proteinExistence type="predicted"/>
<keyword evidence="1" id="KW-0677">Repeat</keyword>
<dbReference type="PROSITE" id="PS51375">
    <property type="entry name" value="PPR"/>
    <property type="match status" value="4"/>
</dbReference>
<comment type="caution">
    <text evidence="4">The sequence shown here is derived from an EMBL/GenBank/DDBJ whole genome shotgun (WGS) entry which is preliminary data.</text>
</comment>
<dbReference type="PANTHER" id="PTHR47859:SF1">
    <property type="entry name" value="PENTATRICOPEPTIDE REPEAT-CONTAINING PROTEIN"/>
    <property type="match status" value="1"/>
</dbReference>
<dbReference type="PANTHER" id="PTHR47859">
    <property type="entry name" value="PENTATRICOPEPTIDE REPEAT-CONTAINING PROTEIN"/>
    <property type="match status" value="1"/>
</dbReference>
<protein>
    <recommendedName>
        <fullName evidence="6">Pentatricopeptide repeat-containing protein</fullName>
    </recommendedName>
</protein>
<gene>
    <name evidence="4" type="ORF">QVD17_42169</name>
</gene>
<evidence type="ECO:0000256" key="3">
    <source>
        <dbReference type="SAM" id="MobiDB-lite"/>
    </source>
</evidence>
<evidence type="ECO:0000256" key="2">
    <source>
        <dbReference type="PROSITE-ProRule" id="PRU00708"/>
    </source>
</evidence>
<dbReference type="Pfam" id="PF13041">
    <property type="entry name" value="PPR_2"/>
    <property type="match status" value="1"/>
</dbReference>
<dbReference type="InterPro" id="IPR002885">
    <property type="entry name" value="PPR_rpt"/>
</dbReference>
<dbReference type="NCBIfam" id="TIGR00756">
    <property type="entry name" value="PPR"/>
    <property type="match status" value="1"/>
</dbReference>
<evidence type="ECO:0000313" key="5">
    <source>
        <dbReference type="Proteomes" id="UP001229421"/>
    </source>
</evidence>
<feature type="repeat" description="PPR" evidence="2">
    <location>
        <begin position="616"/>
        <end position="650"/>
    </location>
</feature>
<dbReference type="Gene3D" id="1.25.40.10">
    <property type="entry name" value="Tetratricopeptide repeat domain"/>
    <property type="match status" value="4"/>
</dbReference>
<evidence type="ECO:0000256" key="1">
    <source>
        <dbReference type="ARBA" id="ARBA00022737"/>
    </source>
</evidence>
<feature type="region of interest" description="Disordered" evidence="3">
    <location>
        <begin position="1"/>
        <end position="22"/>
    </location>
</feature>
<evidence type="ECO:0008006" key="6">
    <source>
        <dbReference type="Google" id="ProtNLM"/>
    </source>
</evidence>